<protein>
    <recommendedName>
        <fullName evidence="4">Porin</fullName>
    </recommendedName>
</protein>
<sequence length="102" mass="10815">MKTFMLAAAAIAVALPVSALADSSALDVYTPEPVNRGSVDFTATASIGERLATVHRGRLGDGSPRYMTLQSTVDFSPTASIGREARQDAFRGRLGDGSPFYY</sequence>
<accession>A0A4R0PJ68</accession>
<evidence type="ECO:0000313" key="2">
    <source>
        <dbReference type="EMBL" id="TCD16470.1"/>
    </source>
</evidence>
<evidence type="ECO:0008006" key="4">
    <source>
        <dbReference type="Google" id="ProtNLM"/>
    </source>
</evidence>
<comment type="caution">
    <text evidence="2">The sequence shown here is derived from an EMBL/GenBank/DDBJ whole genome shotgun (WGS) entry which is preliminary data.</text>
</comment>
<keyword evidence="3" id="KW-1185">Reference proteome</keyword>
<dbReference type="AlphaFoldDB" id="A0A4R0PJ68"/>
<reference evidence="2 3" key="1">
    <citation type="journal article" date="2015" name="Antonie Van Leeuwenhoek">
        <title>Oricola cellulosilytica gen. nov., sp. nov., a cellulose-degrading bacterium of the family Phyllobacteriaceae isolated from surface seashore water, and emended descriptions of Mesorhizobium loti and Phyllobacterium myrsinacearum.</title>
        <authorList>
            <person name="Hameed A."/>
            <person name="Shahina M."/>
            <person name="Lai W.A."/>
            <person name="Lin S.Y."/>
            <person name="Young L.S."/>
            <person name="Liu Y.C."/>
            <person name="Hsu Y.H."/>
            <person name="Young C.C."/>
        </authorList>
    </citation>
    <scope>NUCLEOTIDE SEQUENCE [LARGE SCALE GENOMIC DNA]</scope>
    <source>
        <strain evidence="2 3">KCTC 52183</strain>
    </source>
</reference>
<feature type="chain" id="PRO_5020656918" description="Porin" evidence="1">
    <location>
        <begin position="22"/>
        <end position="102"/>
    </location>
</feature>
<dbReference type="RefSeq" id="WP_131565365.1">
    <property type="nucleotide sequence ID" value="NZ_JAINFK010000001.1"/>
</dbReference>
<evidence type="ECO:0000256" key="1">
    <source>
        <dbReference type="SAM" id="SignalP"/>
    </source>
</evidence>
<proteinExistence type="predicted"/>
<dbReference type="Proteomes" id="UP000291301">
    <property type="component" value="Unassembled WGS sequence"/>
</dbReference>
<gene>
    <name evidence="2" type="ORF">E0D97_03330</name>
</gene>
<keyword evidence="1" id="KW-0732">Signal</keyword>
<organism evidence="2 3">
    <name type="scientific">Oricola cellulosilytica</name>
    <dbReference type="NCBI Taxonomy" id="1429082"/>
    <lineage>
        <taxon>Bacteria</taxon>
        <taxon>Pseudomonadati</taxon>
        <taxon>Pseudomonadota</taxon>
        <taxon>Alphaproteobacteria</taxon>
        <taxon>Hyphomicrobiales</taxon>
        <taxon>Ahrensiaceae</taxon>
        <taxon>Oricola</taxon>
    </lineage>
</organism>
<feature type="signal peptide" evidence="1">
    <location>
        <begin position="1"/>
        <end position="21"/>
    </location>
</feature>
<dbReference type="OrthoDB" id="8120140at2"/>
<dbReference type="EMBL" id="SJST01000001">
    <property type="protein sequence ID" value="TCD16470.1"/>
    <property type="molecule type" value="Genomic_DNA"/>
</dbReference>
<name>A0A4R0PJ68_9HYPH</name>
<evidence type="ECO:0000313" key="3">
    <source>
        <dbReference type="Proteomes" id="UP000291301"/>
    </source>
</evidence>